<feature type="domain" description="RING-type" evidence="10">
    <location>
        <begin position="484"/>
        <end position="525"/>
    </location>
</feature>
<sequence length="536" mass="59109">MGQRNMLCTNQIIDLEMDQQGQGYLYPGPSIHLGATANFPQPNMRTMVTATRNTANFDTQYLPERHDNAMFYGMTQYNTAQHHHNLDLGMTAPANFYYPYITPSSSAGVLPVPLNAVGISADDYGRNANFVDDVRGPCKRKTPEGFPGNYQHYNASASHNSSMLPLNARHPDGVAVMDAASFSLPPYIGTGNPSVIDVGPQSGVRNRLGASGLDSVLTHDHNHLNQGNYMSQHFQPTGTLWLEQHISSSSGDPGASAWNQAPSIPFVHGGNVSVGSLETANMGMARYHETATGRSSQGMRHPSSGNHRLQNHHPSPSMQGPRGHNIHFHPQVAASSFRISSNSSRNIMNSSQNLLEVGHRQSGTVPPTGFRISRPNRGVIPENALRHQNLPHLRLFQADEVAILEIPDLYEVGNFTDHHRDMRLDIEDMTYEELLALGERIGNVSTGLSEDAIIRQLKLRTYLSSSTTINLEEAEWTVKEAEACIICQDEYKNMEKIGTLKCGHEYHAECLKKWLLIKNVCPICKSEALGTGRNDL</sequence>
<dbReference type="PANTHER" id="PTHR22937:SF222">
    <property type="entry name" value="RING-TYPE E3 UBIQUITIN TRANSFERASE"/>
    <property type="match status" value="1"/>
</dbReference>
<keyword evidence="3" id="KW-0808">Transferase</keyword>
<keyword evidence="7" id="KW-0862">Zinc</keyword>
<evidence type="ECO:0000256" key="8">
    <source>
        <dbReference type="PROSITE-ProRule" id="PRU00175"/>
    </source>
</evidence>
<dbReference type="GeneID" id="107432549"/>
<feature type="compositionally biased region" description="Polar residues" evidence="9">
    <location>
        <begin position="292"/>
        <end position="318"/>
    </location>
</feature>
<accession>A0A6P4ARH2</accession>
<evidence type="ECO:0000256" key="5">
    <source>
        <dbReference type="ARBA" id="ARBA00022771"/>
    </source>
</evidence>
<dbReference type="RefSeq" id="XP_015899194.2">
    <property type="nucleotide sequence ID" value="XM_016043708.4"/>
</dbReference>
<dbReference type="InterPro" id="IPR045191">
    <property type="entry name" value="MBR1/2-like"/>
</dbReference>
<dbReference type="Pfam" id="PF13639">
    <property type="entry name" value="zf-RING_2"/>
    <property type="match status" value="1"/>
</dbReference>
<keyword evidence="4" id="KW-0479">Metal-binding</keyword>
<dbReference type="RefSeq" id="XP_015899193.2">
    <property type="nucleotide sequence ID" value="XM_016043707.4"/>
</dbReference>
<comment type="catalytic activity">
    <reaction evidence="1">
        <text>S-ubiquitinyl-[E2 ubiquitin-conjugating enzyme]-L-cysteine + [acceptor protein]-L-lysine = [E2 ubiquitin-conjugating enzyme]-L-cysteine + N(6)-ubiquitinyl-[acceptor protein]-L-lysine.</text>
        <dbReference type="EC" id="2.3.2.27"/>
    </reaction>
</comment>
<dbReference type="InterPro" id="IPR001841">
    <property type="entry name" value="Znf_RING"/>
</dbReference>
<protein>
    <recommendedName>
        <fullName evidence="2">RING-type E3 ubiquitin transferase</fullName>
        <ecNumber evidence="2">2.3.2.27</ecNumber>
    </recommendedName>
</protein>
<evidence type="ECO:0000256" key="1">
    <source>
        <dbReference type="ARBA" id="ARBA00000900"/>
    </source>
</evidence>
<dbReference type="InterPro" id="IPR013083">
    <property type="entry name" value="Znf_RING/FYVE/PHD"/>
</dbReference>
<feature type="region of interest" description="Disordered" evidence="9">
    <location>
        <begin position="290"/>
        <end position="327"/>
    </location>
</feature>
<evidence type="ECO:0000256" key="9">
    <source>
        <dbReference type="SAM" id="MobiDB-lite"/>
    </source>
</evidence>
<dbReference type="SMART" id="SM00184">
    <property type="entry name" value="RING"/>
    <property type="match status" value="1"/>
</dbReference>
<evidence type="ECO:0000259" key="10">
    <source>
        <dbReference type="PROSITE" id="PS50089"/>
    </source>
</evidence>
<evidence type="ECO:0000313" key="11">
    <source>
        <dbReference type="RefSeq" id="XP_015899193.1"/>
    </source>
</evidence>
<dbReference type="PROSITE" id="PS50089">
    <property type="entry name" value="ZF_RING_2"/>
    <property type="match status" value="1"/>
</dbReference>
<evidence type="ECO:0000256" key="3">
    <source>
        <dbReference type="ARBA" id="ARBA00022679"/>
    </source>
</evidence>
<evidence type="ECO:0000256" key="7">
    <source>
        <dbReference type="ARBA" id="ARBA00022833"/>
    </source>
</evidence>
<name>A0A6P4ARH2_ZIZJJ</name>
<keyword evidence="5 8" id="KW-0863">Zinc-finger</keyword>
<evidence type="ECO:0000256" key="2">
    <source>
        <dbReference type="ARBA" id="ARBA00012483"/>
    </source>
</evidence>
<proteinExistence type="predicted"/>
<dbReference type="EC" id="2.3.2.27" evidence="2"/>
<evidence type="ECO:0000256" key="4">
    <source>
        <dbReference type="ARBA" id="ARBA00022723"/>
    </source>
</evidence>
<gene>
    <name evidence="11" type="primary">LOC107432549</name>
</gene>
<dbReference type="RefSeq" id="XP_015899193.1">
    <property type="nucleotide sequence ID" value="XM_016043707.2"/>
</dbReference>
<dbReference type="Gene3D" id="3.30.40.10">
    <property type="entry name" value="Zinc/RING finger domain, C3HC4 (zinc finger)"/>
    <property type="match status" value="1"/>
</dbReference>
<organism evidence="11">
    <name type="scientific">Ziziphus jujuba</name>
    <name type="common">Chinese jujube</name>
    <name type="synonym">Ziziphus sativa</name>
    <dbReference type="NCBI Taxonomy" id="326968"/>
    <lineage>
        <taxon>Eukaryota</taxon>
        <taxon>Viridiplantae</taxon>
        <taxon>Streptophyta</taxon>
        <taxon>Embryophyta</taxon>
        <taxon>Tracheophyta</taxon>
        <taxon>Spermatophyta</taxon>
        <taxon>Magnoliopsida</taxon>
        <taxon>eudicotyledons</taxon>
        <taxon>Gunneridae</taxon>
        <taxon>Pentapetalae</taxon>
        <taxon>rosids</taxon>
        <taxon>fabids</taxon>
        <taxon>Rosales</taxon>
        <taxon>Rhamnaceae</taxon>
        <taxon>Paliureae</taxon>
        <taxon>Ziziphus</taxon>
    </lineage>
</organism>
<evidence type="ECO:0000256" key="6">
    <source>
        <dbReference type="ARBA" id="ARBA00022786"/>
    </source>
</evidence>
<reference evidence="11" key="1">
    <citation type="submission" date="2022-04" db="UniProtKB">
        <authorList>
            <consortium name="RefSeq"/>
        </authorList>
    </citation>
    <scope>IDENTIFICATION</scope>
    <source>
        <tissue evidence="11">In vitro plantlets</tissue>
    </source>
</reference>
<dbReference type="SUPFAM" id="SSF57850">
    <property type="entry name" value="RING/U-box"/>
    <property type="match status" value="1"/>
</dbReference>
<keyword evidence="6" id="KW-0833">Ubl conjugation pathway</keyword>
<dbReference type="PANTHER" id="PTHR22937">
    <property type="entry name" value="E3 UBIQUITIN-PROTEIN LIGASE RNF165"/>
    <property type="match status" value="1"/>
</dbReference>